<sequence length="1121" mass="122627">MAIQFDIVRPDDLLNLRLRGVNLRLNAADPQAPILEVEEPQRPAYLVVTFPPQTIAERAYFEAPIVVINQDPASGVPADPDTNPPNNQPPVNSPPLDAPGYADSARPVVAMLGRPSRLVFKVPAGHTIPFTTEGVLDWSALELSVNPIAAIGREPTSEEIAAAPGIQSPQATETALEMPYRLILSPTAEVAWNHRSAAFTHHGRTEMWHTRMQLRAMDENGEPMVEELTRVNTAPLRAIWSPDYNTSRGLDTTAQDPELQRTAMAPNDRHQIVILTSAFHGFLVKKKISFPLIQMVGFNAIGPAAGNVAEFAKRPSAYLPKGSYEVTVPYVPEPIEARQVMLSPLGGWLKSRGHWDPPFAAPPPDLPSPDDIFDDIFDNIGDIIVPGLPRPRARIANPVERIGFHDLILPDFMIKQGSGQLDLSEWVHIATQGRDHYVRIVYEGELWPYRHRAALVKITERKFKEVGGIVGAYMIQRMFIVVREPEKRYNDRRLPYRRVRLTTLVTPDIAEPEIKPGTARSFWVEVMTGTGEVYFPFHGIAEDHNGQESDFAIPMMFVSISDLPDNAATVAKFYNAKDMIVERQANVPGQKITFAPKNKNGDTTNDNTELVTETINFVVDPVEVAPRMLMAAVKIPQVKELLGTDQPTTIRYSPDYLANDFDGANGVFAEIAKLDNGTYNDENPFAGILADTLGATFNSKQAGGIATPNMSISTLTRELGPVAGKAADALIDAFKPSDFFGDGLSFLFGTFDLAKLIPTGPLGQNAPQMKITTVDIPGGKEITACLNWNPPLTDVDLVIAEFKKDYKQASLFEIVGCIVKELKLDGSLLSEPTFDMTGKLTNFQVIILESVTVNFLEFGFESHSGEKMDVTVKLDPDKPLAFGGDLEFVEELRNAIPPDLFGDGPFLDISPTGITAGFSFALPPVAVGVFALKDVSLGAAMTLPFTDGKPVFDFNVSTREKPFLLSVSIFGGGGFFRLQIDTAGFKMIEAAFEFGITCALDLGVASGEVHVMAGIYFSLQRKDPGTDLTAILSGYLRMGGSLEVLGIIKVSVEFNLSFTYDSGTEKAYGRATLTVEVEVLCFSASVELTVERAFGGESGDPKFGEMYDTADKWSRYALAFA</sequence>
<dbReference type="Proteomes" id="UP000215027">
    <property type="component" value="Chromosome I"/>
</dbReference>
<evidence type="ECO:0000313" key="2">
    <source>
        <dbReference type="EMBL" id="CUS04881.2"/>
    </source>
</evidence>
<keyword evidence="3" id="KW-1185">Reference proteome</keyword>
<accession>A0A160T3T8</accession>
<feature type="region of interest" description="Disordered" evidence="1">
    <location>
        <begin position="72"/>
        <end position="102"/>
    </location>
</feature>
<name>A0A160T3T8_9CHLR</name>
<dbReference type="EMBL" id="LN890655">
    <property type="protein sequence ID" value="CUS04881.2"/>
    <property type="molecule type" value="Genomic_DNA"/>
</dbReference>
<evidence type="ECO:0000313" key="3">
    <source>
        <dbReference type="Proteomes" id="UP000215027"/>
    </source>
</evidence>
<dbReference type="OrthoDB" id="516973at2"/>
<dbReference type="KEGG" id="pbf:CFX0092_A3003"/>
<evidence type="ECO:0000256" key="1">
    <source>
        <dbReference type="SAM" id="MobiDB-lite"/>
    </source>
</evidence>
<dbReference type="RefSeq" id="WP_095044159.1">
    <property type="nucleotide sequence ID" value="NZ_LN890655.1"/>
</dbReference>
<dbReference type="AlphaFoldDB" id="A0A160T3T8"/>
<proteinExistence type="predicted"/>
<protein>
    <submittedName>
        <fullName evidence="2">Uncharacterized protein</fullName>
    </submittedName>
</protein>
<organism evidence="2 3">
    <name type="scientific">Candidatus Promineifilum breve</name>
    <dbReference type="NCBI Taxonomy" id="1806508"/>
    <lineage>
        <taxon>Bacteria</taxon>
        <taxon>Bacillati</taxon>
        <taxon>Chloroflexota</taxon>
        <taxon>Ardenticatenia</taxon>
        <taxon>Candidatus Promineifilales</taxon>
        <taxon>Candidatus Promineifilaceae</taxon>
        <taxon>Candidatus Promineifilum</taxon>
    </lineage>
</organism>
<feature type="compositionally biased region" description="Pro residues" evidence="1">
    <location>
        <begin position="82"/>
        <end position="97"/>
    </location>
</feature>
<gene>
    <name evidence="2" type="ORF">CFX0092_A3003</name>
</gene>
<reference evidence="2" key="1">
    <citation type="submission" date="2016-01" db="EMBL/GenBank/DDBJ databases">
        <authorList>
            <person name="Mcilroy J.S."/>
            <person name="Karst M S."/>
            <person name="Albertsen M."/>
        </authorList>
    </citation>
    <scope>NUCLEOTIDE SEQUENCE</scope>
    <source>
        <strain evidence="2">Cfx-K</strain>
    </source>
</reference>